<feature type="region of interest" description="Disordered" evidence="1">
    <location>
        <begin position="658"/>
        <end position="689"/>
    </location>
</feature>
<comment type="caution">
    <text evidence="4">The sequence shown here is derived from an EMBL/GenBank/DDBJ whole genome shotgun (WGS) entry which is preliminary data.</text>
</comment>
<evidence type="ECO:0000256" key="1">
    <source>
        <dbReference type="SAM" id="MobiDB-lite"/>
    </source>
</evidence>
<dbReference type="PANTHER" id="PTHR22753:SF14">
    <property type="entry name" value="MONOACYLGLYCEROL_DIACYLGLYCEROL O-ACYLTRANSFERASE"/>
    <property type="match status" value="1"/>
</dbReference>
<dbReference type="PANTHER" id="PTHR22753">
    <property type="entry name" value="TRANSMEMBRANE PROTEIN 68"/>
    <property type="match status" value="1"/>
</dbReference>
<feature type="transmembrane region" description="Helical" evidence="2">
    <location>
        <begin position="720"/>
        <end position="743"/>
    </location>
</feature>
<keyword evidence="2" id="KW-0812">Transmembrane</keyword>
<evidence type="ECO:0000256" key="2">
    <source>
        <dbReference type="SAM" id="Phobius"/>
    </source>
</evidence>
<keyword evidence="2" id="KW-1133">Transmembrane helix</keyword>
<dbReference type="InterPro" id="IPR000073">
    <property type="entry name" value="AB_hydrolase_1"/>
</dbReference>
<dbReference type="Gene3D" id="3.40.50.1820">
    <property type="entry name" value="alpha/beta hydrolase"/>
    <property type="match status" value="1"/>
</dbReference>
<dbReference type="EMBL" id="CAXAMN010021350">
    <property type="protein sequence ID" value="CAK9058229.1"/>
    <property type="molecule type" value="Genomic_DNA"/>
</dbReference>
<reference evidence="4 5" key="1">
    <citation type="submission" date="2024-02" db="EMBL/GenBank/DDBJ databases">
        <authorList>
            <person name="Chen Y."/>
            <person name="Shah S."/>
            <person name="Dougan E. K."/>
            <person name="Thang M."/>
            <person name="Chan C."/>
        </authorList>
    </citation>
    <scope>NUCLEOTIDE SEQUENCE [LARGE SCALE GENOMIC DNA]</scope>
</reference>
<evidence type="ECO:0000259" key="3">
    <source>
        <dbReference type="Pfam" id="PF12697"/>
    </source>
</evidence>
<feature type="compositionally biased region" description="Polar residues" evidence="1">
    <location>
        <begin position="660"/>
        <end position="669"/>
    </location>
</feature>
<dbReference type="SUPFAM" id="SSF53474">
    <property type="entry name" value="alpha/beta-Hydrolases"/>
    <property type="match status" value="1"/>
</dbReference>
<sequence>MSMIPKGNSKSGLPMQRSVPILALLALCWSPGFVGREWRIWPAARPAPAAPAGLRARSARPAVQFQRAGSHSGPDAQRLLSQQSKPLLVFLPGIDGAARLRSVQFRRLWTFYDSWAMDVTADDRSDLDELLNMLETFIKEHRADRPVLLVAESMGAVLALNLAFNQPKLNEALCLINPATSYRRTPLSLLAPLLPSLPENLYETLPAVITPLVGRVGWYEGVISSQQVDSAGSSPLENFLRISRGLSKALPPETLRFRESLLRKGLRRLEPRMADPPAIVTLLVAGDADAVLPSVAETARLQKLLPGAQRVVLPGVAHACFDDVNNVNLLSLLTDAGITQRLTQAKVSTPSLTPKTWLDRSLLQARSWVSPVFLSTAHGRVMPGLPVVDAETPLLLVGNHQLFSLDGIFIVEEFLREQQRLVTAMVYPPLLDEVSPLDPLPYPFPGSLELFEKFQVKPTSPRNLLKTLRPGNAALLFPGGAREVFKRKGEEYQLFWPDAPDLVRIAAKANATIVPFSGVGSDEFFAGTVLDSDELLGLPVIGDWFRERIQNLPTFVEDDVFVPPVPVPRIQGPRRNYFLFGEPVPTAEVDHKDRAACAEIYSQIRSAVKVGMDYLLSAREDDPFEDMPGRYAWEQATGVQAPSFDLRKWGRVAQAGAKASPTSQNSFWSSPAARPAKLRTEGPDDGQTLLARGPQVRELMCAGPLLRRCHASPLHGAANLFTLIFLLFWSRALHFAMLCSWLLRTF</sequence>
<dbReference type="Pfam" id="PF12697">
    <property type="entry name" value="Abhydrolase_6"/>
    <property type="match status" value="1"/>
</dbReference>
<feature type="domain" description="AB hydrolase-1" evidence="3">
    <location>
        <begin position="89"/>
        <end position="322"/>
    </location>
</feature>
<dbReference type="Proteomes" id="UP001642484">
    <property type="component" value="Unassembled WGS sequence"/>
</dbReference>
<gene>
    <name evidence="4" type="ORF">CCMP2556_LOCUS28699</name>
</gene>
<keyword evidence="5" id="KW-1185">Reference proteome</keyword>
<evidence type="ECO:0000313" key="5">
    <source>
        <dbReference type="Proteomes" id="UP001642484"/>
    </source>
</evidence>
<keyword evidence="2" id="KW-0472">Membrane</keyword>
<proteinExistence type="predicted"/>
<name>A0ABP0N3Q2_9DINO</name>
<organism evidence="4 5">
    <name type="scientific">Durusdinium trenchii</name>
    <dbReference type="NCBI Taxonomy" id="1381693"/>
    <lineage>
        <taxon>Eukaryota</taxon>
        <taxon>Sar</taxon>
        <taxon>Alveolata</taxon>
        <taxon>Dinophyceae</taxon>
        <taxon>Suessiales</taxon>
        <taxon>Symbiodiniaceae</taxon>
        <taxon>Durusdinium</taxon>
    </lineage>
</organism>
<accession>A0ABP0N3Q2</accession>
<evidence type="ECO:0000313" key="4">
    <source>
        <dbReference type="EMBL" id="CAK9058229.1"/>
    </source>
</evidence>
<protein>
    <recommendedName>
        <fullName evidence="3">AB hydrolase-1 domain-containing protein</fullName>
    </recommendedName>
</protein>
<dbReference type="InterPro" id="IPR029058">
    <property type="entry name" value="AB_hydrolase_fold"/>
</dbReference>